<evidence type="ECO:0000256" key="1">
    <source>
        <dbReference type="SAM" id="MobiDB-lite"/>
    </source>
</evidence>
<evidence type="ECO:0000313" key="2">
    <source>
        <dbReference type="EMBL" id="EMI54770.1"/>
    </source>
</evidence>
<evidence type="ECO:0000313" key="3">
    <source>
        <dbReference type="Proteomes" id="UP000011885"/>
    </source>
</evidence>
<feature type="region of interest" description="Disordered" evidence="1">
    <location>
        <begin position="25"/>
        <end position="45"/>
    </location>
</feature>
<gene>
    <name evidence="2" type="ORF">RSSM_03779</name>
</gene>
<reference evidence="2 3" key="1">
    <citation type="journal article" date="2013" name="Mar. Genomics">
        <title>Expression of sulfatases in Rhodopirellula baltica and the diversity of sulfatases in the genus Rhodopirellula.</title>
        <authorList>
            <person name="Wegner C.E."/>
            <person name="Richter-Heitmann T."/>
            <person name="Klindworth A."/>
            <person name="Klockow C."/>
            <person name="Richter M."/>
            <person name="Achstetter T."/>
            <person name="Glockner F.O."/>
            <person name="Harder J."/>
        </authorList>
    </citation>
    <scope>NUCLEOTIDE SEQUENCE [LARGE SCALE GENOMIC DNA]</scope>
    <source>
        <strain evidence="2 3">SM41</strain>
    </source>
</reference>
<comment type="caution">
    <text evidence="2">The sequence shown here is derived from an EMBL/GenBank/DDBJ whole genome shotgun (WGS) entry which is preliminary data.</text>
</comment>
<keyword evidence="3" id="KW-1185">Reference proteome</keyword>
<proteinExistence type="predicted"/>
<dbReference type="AlphaFoldDB" id="M5U001"/>
<name>M5U001_9BACT</name>
<dbReference type="Proteomes" id="UP000011885">
    <property type="component" value="Unassembled WGS sequence"/>
</dbReference>
<protein>
    <submittedName>
        <fullName evidence="2">Uncharacterized protein</fullName>
    </submittedName>
</protein>
<dbReference type="PATRIC" id="fig|1263870.3.peg.4010"/>
<organism evidence="2 3">
    <name type="scientific">Rhodopirellula sallentina SM41</name>
    <dbReference type="NCBI Taxonomy" id="1263870"/>
    <lineage>
        <taxon>Bacteria</taxon>
        <taxon>Pseudomonadati</taxon>
        <taxon>Planctomycetota</taxon>
        <taxon>Planctomycetia</taxon>
        <taxon>Pirellulales</taxon>
        <taxon>Pirellulaceae</taxon>
        <taxon>Rhodopirellula</taxon>
    </lineage>
</organism>
<dbReference type="EMBL" id="ANOH01000262">
    <property type="protein sequence ID" value="EMI54770.1"/>
    <property type="molecule type" value="Genomic_DNA"/>
</dbReference>
<accession>M5U001</accession>
<sequence length="45" mass="4952">MLIRVIAKVSEDDCGCHDGHRPNVPRCHFEDESPPPHIGVAETGE</sequence>